<dbReference type="EMBL" id="MHMS01000015">
    <property type="protein sequence ID" value="OGZ32061.1"/>
    <property type="molecule type" value="Genomic_DNA"/>
</dbReference>
<dbReference type="PANTHER" id="PTHR34504">
    <property type="entry name" value="ANTITOXIN HICB"/>
    <property type="match status" value="1"/>
</dbReference>
<organism evidence="2 3">
    <name type="scientific">Candidatus Niyogibacteria bacterium RIFCSPLOWO2_12_FULL_41_13</name>
    <dbReference type="NCBI Taxonomy" id="1801726"/>
    <lineage>
        <taxon>Bacteria</taxon>
        <taxon>Candidatus Niyogiibacteriota</taxon>
    </lineage>
</organism>
<dbReference type="STRING" id="1801726.A3H02_02725"/>
<evidence type="ECO:0000313" key="3">
    <source>
        <dbReference type="Proteomes" id="UP000176787"/>
    </source>
</evidence>
<dbReference type="InterPro" id="IPR035069">
    <property type="entry name" value="TTHA1013/TTHA0281-like"/>
</dbReference>
<feature type="domain" description="HicB-like antitoxin of toxin-antitoxin system" evidence="1">
    <location>
        <begin position="21"/>
        <end position="73"/>
    </location>
</feature>
<dbReference type="SUPFAM" id="SSF143100">
    <property type="entry name" value="TTHA1013/TTHA0281-like"/>
    <property type="match status" value="1"/>
</dbReference>
<dbReference type="InterPro" id="IPR051404">
    <property type="entry name" value="TA_system_antitoxin"/>
</dbReference>
<dbReference type="AlphaFoldDB" id="A0A1G2F3E1"/>
<dbReference type="InterPro" id="IPR031807">
    <property type="entry name" value="HicB-like"/>
</dbReference>
<dbReference type="Proteomes" id="UP000176787">
    <property type="component" value="Unassembled WGS sequence"/>
</dbReference>
<accession>A0A1G2F3E1</accession>
<evidence type="ECO:0000313" key="2">
    <source>
        <dbReference type="EMBL" id="OGZ32061.1"/>
    </source>
</evidence>
<comment type="caution">
    <text evidence="2">The sequence shown here is derived from an EMBL/GenBank/DDBJ whole genome shotgun (WGS) entry which is preliminary data.</text>
</comment>
<protein>
    <recommendedName>
        <fullName evidence="1">HicB-like antitoxin of toxin-antitoxin system domain-containing protein</fullName>
    </recommendedName>
</protein>
<name>A0A1G2F3E1_9BACT</name>
<gene>
    <name evidence="2" type="ORF">A3H02_02725</name>
</gene>
<proteinExistence type="predicted"/>
<dbReference type="Gene3D" id="3.30.160.250">
    <property type="match status" value="1"/>
</dbReference>
<dbReference type="Pfam" id="PF15919">
    <property type="entry name" value="HicB_lk_antitox"/>
    <property type="match status" value="1"/>
</dbReference>
<sequence>MKKSKNIKINNLHFQVIFRAEPEGGFTVVVPALLGCVTYGKSLKEATAMAREAIELYLEDLIEEGEALPKISDFYLGDIEVKFPAKINA</sequence>
<reference evidence="2 3" key="1">
    <citation type="journal article" date="2016" name="Nat. Commun.">
        <title>Thousands of microbial genomes shed light on interconnected biogeochemical processes in an aquifer system.</title>
        <authorList>
            <person name="Anantharaman K."/>
            <person name="Brown C.T."/>
            <person name="Hug L.A."/>
            <person name="Sharon I."/>
            <person name="Castelle C.J."/>
            <person name="Probst A.J."/>
            <person name="Thomas B.C."/>
            <person name="Singh A."/>
            <person name="Wilkins M.J."/>
            <person name="Karaoz U."/>
            <person name="Brodie E.L."/>
            <person name="Williams K.H."/>
            <person name="Hubbard S.S."/>
            <person name="Banfield J.F."/>
        </authorList>
    </citation>
    <scope>NUCLEOTIDE SEQUENCE [LARGE SCALE GENOMIC DNA]</scope>
</reference>
<evidence type="ECO:0000259" key="1">
    <source>
        <dbReference type="Pfam" id="PF15919"/>
    </source>
</evidence>
<dbReference type="PANTHER" id="PTHR34504:SF2">
    <property type="entry name" value="UPF0150 PROTEIN SSL0259"/>
    <property type="match status" value="1"/>
</dbReference>